<evidence type="ECO:0000256" key="1">
    <source>
        <dbReference type="SAM" id="MobiDB-lite"/>
    </source>
</evidence>
<gene>
    <name evidence="2" type="ORF">GXX48_13315</name>
</gene>
<dbReference type="EMBL" id="DUMN01000375">
    <property type="protein sequence ID" value="HHV68607.1"/>
    <property type="molecule type" value="Genomic_DNA"/>
</dbReference>
<accession>A0A7V6PCU4</accession>
<feature type="compositionally biased region" description="Basic residues" evidence="1">
    <location>
        <begin position="85"/>
        <end position="95"/>
    </location>
</feature>
<dbReference type="Proteomes" id="UP000551563">
    <property type="component" value="Unassembled WGS sequence"/>
</dbReference>
<dbReference type="AlphaFoldDB" id="A0A7V6PCU4"/>
<sequence length="95" mass="10790">MMAGKLASRAGFYSLEEIRFLRDIVQTGARSNDIQLHSVQAEVMARRVLDAYENGIHSSDALVNVAMENPSTAQSYPFDRLSRPGTRKLRHRERK</sequence>
<protein>
    <submittedName>
        <fullName evidence="2">Uncharacterized protein</fullName>
    </submittedName>
</protein>
<comment type="caution">
    <text evidence="2">The sequence shown here is derived from an EMBL/GenBank/DDBJ whole genome shotgun (WGS) entry which is preliminary data.</text>
</comment>
<feature type="region of interest" description="Disordered" evidence="1">
    <location>
        <begin position="73"/>
        <end position="95"/>
    </location>
</feature>
<proteinExistence type="predicted"/>
<reference evidence="2 3" key="1">
    <citation type="journal article" date="2020" name="Biotechnol. Biofuels">
        <title>New insights from the biogas microbiome by comprehensive genome-resolved metagenomics of nearly 1600 species originating from multiple anaerobic digesters.</title>
        <authorList>
            <person name="Campanaro S."/>
            <person name="Treu L."/>
            <person name="Rodriguez-R L.M."/>
            <person name="Kovalovszki A."/>
            <person name="Ziels R.M."/>
            <person name="Maus I."/>
            <person name="Zhu X."/>
            <person name="Kougias P.G."/>
            <person name="Basile A."/>
            <person name="Luo G."/>
            <person name="Schluter A."/>
            <person name="Konstantinidis K.T."/>
            <person name="Angelidaki I."/>
        </authorList>
    </citation>
    <scope>NUCLEOTIDE SEQUENCE [LARGE SCALE GENOMIC DNA]</scope>
    <source>
        <strain evidence="2">AS04akNAM_66</strain>
    </source>
</reference>
<evidence type="ECO:0000313" key="3">
    <source>
        <dbReference type="Proteomes" id="UP000551563"/>
    </source>
</evidence>
<name>A0A7V6PCU4_9HYPH</name>
<evidence type="ECO:0000313" key="2">
    <source>
        <dbReference type="EMBL" id="HHV68607.1"/>
    </source>
</evidence>
<organism evidence="2 3">
    <name type="scientific">Brucella intermedia</name>
    <dbReference type="NCBI Taxonomy" id="94625"/>
    <lineage>
        <taxon>Bacteria</taxon>
        <taxon>Pseudomonadati</taxon>
        <taxon>Pseudomonadota</taxon>
        <taxon>Alphaproteobacteria</taxon>
        <taxon>Hyphomicrobiales</taxon>
        <taxon>Brucellaceae</taxon>
        <taxon>Brucella/Ochrobactrum group</taxon>
        <taxon>Brucella</taxon>
    </lineage>
</organism>